<comment type="caution">
    <text evidence="3">The sequence shown here is derived from an EMBL/GenBank/DDBJ whole genome shotgun (WGS) entry which is preliminary data.</text>
</comment>
<dbReference type="InterPro" id="IPR050345">
    <property type="entry name" value="Aliph_Amidase/BUP"/>
</dbReference>
<protein>
    <submittedName>
        <fullName evidence="3">Putative amidohydrolase</fullName>
    </submittedName>
</protein>
<evidence type="ECO:0000313" key="3">
    <source>
        <dbReference type="EMBL" id="PXX35307.1"/>
    </source>
</evidence>
<dbReference type="GO" id="GO:0016811">
    <property type="term" value="F:hydrolase activity, acting on carbon-nitrogen (but not peptide) bonds, in linear amides"/>
    <property type="evidence" value="ECO:0007669"/>
    <property type="project" value="UniProtKB-ARBA"/>
</dbReference>
<keyword evidence="1 3" id="KW-0378">Hydrolase</keyword>
<evidence type="ECO:0000256" key="1">
    <source>
        <dbReference type="ARBA" id="ARBA00022801"/>
    </source>
</evidence>
<dbReference type="PANTHER" id="PTHR43674:SF2">
    <property type="entry name" value="BETA-UREIDOPROPIONASE"/>
    <property type="match status" value="1"/>
</dbReference>
<dbReference type="AlphaFoldDB" id="A0A318IP77"/>
<dbReference type="CDD" id="cd07197">
    <property type="entry name" value="nitrilase"/>
    <property type="match status" value="1"/>
</dbReference>
<dbReference type="EMBL" id="QJKB01000021">
    <property type="protein sequence ID" value="PXX35307.1"/>
    <property type="molecule type" value="Genomic_DNA"/>
</dbReference>
<dbReference type="RefSeq" id="WP_110258290.1">
    <property type="nucleotide sequence ID" value="NZ_QJKB01000021.1"/>
</dbReference>
<dbReference type="InterPro" id="IPR003010">
    <property type="entry name" value="C-N_Hydrolase"/>
</dbReference>
<proteinExistence type="predicted"/>
<organism evidence="3 4">
    <name type="scientific">Undibacterium pigrum</name>
    <dbReference type="NCBI Taxonomy" id="401470"/>
    <lineage>
        <taxon>Bacteria</taxon>
        <taxon>Pseudomonadati</taxon>
        <taxon>Pseudomonadota</taxon>
        <taxon>Betaproteobacteria</taxon>
        <taxon>Burkholderiales</taxon>
        <taxon>Oxalobacteraceae</taxon>
        <taxon>Undibacterium</taxon>
    </lineage>
</organism>
<dbReference type="OrthoDB" id="9803803at2"/>
<gene>
    <name evidence="3" type="ORF">DFR42_12142</name>
</gene>
<evidence type="ECO:0000313" key="4">
    <source>
        <dbReference type="Proteomes" id="UP000247792"/>
    </source>
</evidence>
<dbReference type="Pfam" id="PF00795">
    <property type="entry name" value="CN_hydrolase"/>
    <property type="match status" value="1"/>
</dbReference>
<dbReference type="Gene3D" id="3.60.110.10">
    <property type="entry name" value="Carbon-nitrogen hydrolase"/>
    <property type="match status" value="1"/>
</dbReference>
<keyword evidence="4" id="KW-1185">Reference proteome</keyword>
<dbReference type="PANTHER" id="PTHR43674">
    <property type="entry name" value="NITRILASE C965.09-RELATED"/>
    <property type="match status" value="1"/>
</dbReference>
<reference evidence="3 4" key="1">
    <citation type="submission" date="2018-05" db="EMBL/GenBank/DDBJ databases">
        <title>Genomic Encyclopedia of Type Strains, Phase IV (KMG-IV): sequencing the most valuable type-strain genomes for metagenomic binning, comparative biology and taxonomic classification.</title>
        <authorList>
            <person name="Goeker M."/>
        </authorList>
    </citation>
    <scope>NUCLEOTIDE SEQUENCE [LARGE SCALE GENOMIC DNA]</scope>
    <source>
        <strain evidence="3 4">DSM 19792</strain>
    </source>
</reference>
<dbReference type="Proteomes" id="UP000247792">
    <property type="component" value="Unassembled WGS sequence"/>
</dbReference>
<sequence length="248" mass="26644">MNKNTLRIAAFQRSPVFDDLQKTTAQLQADLRWCRDQDVELAIFPESYLPGYSSDAASIAQRALATDGAAFQQMLSDLSAFETDIIVGFFEQAATGICNSAAVIRQGKLLGTYAKQYPNERGVVAGTASPVFDRAGFCFGINICNDANYPECAMALRQQGAGLLCYPLNNMLAPATAEKWRSKSLDNLRQRAIDTGCWVVSSDVVGIHEDKISHGCTCIVAPDGSIVASVAEGEAGVIVFDIPASSFI</sequence>
<dbReference type="SUPFAM" id="SSF56317">
    <property type="entry name" value="Carbon-nitrogen hydrolase"/>
    <property type="match status" value="1"/>
</dbReference>
<accession>A0A318IP77</accession>
<evidence type="ECO:0000259" key="2">
    <source>
        <dbReference type="PROSITE" id="PS50263"/>
    </source>
</evidence>
<name>A0A318IP77_9BURK</name>
<dbReference type="InterPro" id="IPR036526">
    <property type="entry name" value="C-N_Hydrolase_sf"/>
</dbReference>
<feature type="domain" description="CN hydrolase" evidence="2">
    <location>
        <begin position="6"/>
        <end position="244"/>
    </location>
</feature>
<dbReference type="PROSITE" id="PS50263">
    <property type="entry name" value="CN_HYDROLASE"/>
    <property type="match status" value="1"/>
</dbReference>